<evidence type="ECO:0000256" key="5">
    <source>
        <dbReference type="ARBA" id="ARBA00022777"/>
    </source>
</evidence>
<keyword evidence="5 7" id="KW-0418">Kinase</keyword>
<dbReference type="CDD" id="cd00075">
    <property type="entry name" value="HATPase"/>
    <property type="match status" value="1"/>
</dbReference>
<dbReference type="RefSeq" id="WP_132525946.1">
    <property type="nucleotide sequence ID" value="NZ_SMFV01000002.1"/>
</dbReference>
<dbReference type="SMART" id="SM00091">
    <property type="entry name" value="PAS"/>
    <property type="match status" value="1"/>
</dbReference>
<dbReference type="PROSITE" id="PS50109">
    <property type="entry name" value="HIS_KIN"/>
    <property type="match status" value="1"/>
</dbReference>
<dbReference type="PRINTS" id="PR00344">
    <property type="entry name" value="BCTRLSENSOR"/>
</dbReference>
<dbReference type="CDD" id="cd00130">
    <property type="entry name" value="PAS"/>
    <property type="match status" value="1"/>
</dbReference>
<dbReference type="AlphaFoldDB" id="A0A4R1GEN5"/>
<dbReference type="OrthoDB" id="9784397at2"/>
<evidence type="ECO:0000313" key="8">
    <source>
        <dbReference type="EMBL" id="TCK05333.1"/>
    </source>
</evidence>
<keyword evidence="3" id="KW-0597">Phosphoprotein</keyword>
<dbReference type="InterPro" id="IPR000014">
    <property type="entry name" value="PAS"/>
</dbReference>
<evidence type="ECO:0000256" key="2">
    <source>
        <dbReference type="ARBA" id="ARBA00012438"/>
    </source>
</evidence>
<dbReference type="Proteomes" id="UP000295777">
    <property type="component" value="Unassembled WGS sequence"/>
</dbReference>
<dbReference type="EC" id="2.7.13.3" evidence="2"/>
<organism evidence="7 9">
    <name type="scientific">Phorcysia thermohydrogeniphila</name>
    <dbReference type="NCBI Taxonomy" id="936138"/>
    <lineage>
        <taxon>Bacteria</taxon>
        <taxon>Pseudomonadati</taxon>
        <taxon>Aquificota</taxon>
        <taxon>Aquificia</taxon>
        <taxon>Desulfurobacteriales</taxon>
        <taxon>Desulfurobacteriaceae</taxon>
        <taxon>Phorcysia</taxon>
    </lineage>
</organism>
<dbReference type="InterPro" id="IPR003594">
    <property type="entry name" value="HATPase_dom"/>
</dbReference>
<evidence type="ECO:0000256" key="1">
    <source>
        <dbReference type="ARBA" id="ARBA00000085"/>
    </source>
</evidence>
<feature type="domain" description="Histidine kinase" evidence="6">
    <location>
        <begin position="116"/>
        <end position="325"/>
    </location>
</feature>
<evidence type="ECO:0000256" key="4">
    <source>
        <dbReference type="ARBA" id="ARBA00022679"/>
    </source>
</evidence>
<evidence type="ECO:0000313" key="9">
    <source>
        <dbReference type="Proteomes" id="UP000295777"/>
    </source>
</evidence>
<name>A0A4R1GEN5_9BACT</name>
<dbReference type="EMBL" id="SMFV01000002">
    <property type="protein sequence ID" value="TCK05323.1"/>
    <property type="molecule type" value="Genomic_DNA"/>
</dbReference>
<dbReference type="EMBL" id="SMFV01000002">
    <property type="protein sequence ID" value="TCK05333.1"/>
    <property type="molecule type" value="Genomic_DNA"/>
</dbReference>
<dbReference type="InterPro" id="IPR005467">
    <property type="entry name" value="His_kinase_dom"/>
</dbReference>
<dbReference type="PANTHER" id="PTHR43047:SF72">
    <property type="entry name" value="OSMOSENSING HISTIDINE PROTEIN KINASE SLN1"/>
    <property type="match status" value="1"/>
</dbReference>
<dbReference type="Gene3D" id="3.30.565.10">
    <property type="entry name" value="Histidine kinase-like ATPase, C-terminal domain"/>
    <property type="match status" value="1"/>
</dbReference>
<accession>A0A4R1GEN5</accession>
<dbReference type="SUPFAM" id="SSF55874">
    <property type="entry name" value="ATPase domain of HSP90 chaperone/DNA topoisomerase II/histidine kinase"/>
    <property type="match status" value="1"/>
</dbReference>
<dbReference type="InterPro" id="IPR003661">
    <property type="entry name" value="HisK_dim/P_dom"/>
</dbReference>
<dbReference type="InterPro" id="IPR036890">
    <property type="entry name" value="HATPase_C_sf"/>
</dbReference>
<evidence type="ECO:0000256" key="3">
    <source>
        <dbReference type="ARBA" id="ARBA00022553"/>
    </source>
</evidence>
<gene>
    <name evidence="7" type="ORF">CLV27_0750</name>
    <name evidence="8" type="ORF">CLV27_0760</name>
</gene>
<proteinExistence type="predicted"/>
<dbReference type="Pfam" id="PF02518">
    <property type="entry name" value="HATPase_c"/>
    <property type="match status" value="1"/>
</dbReference>
<keyword evidence="9" id="KW-1185">Reference proteome</keyword>
<dbReference type="GO" id="GO:0005886">
    <property type="term" value="C:plasma membrane"/>
    <property type="evidence" value="ECO:0007669"/>
    <property type="project" value="TreeGrafter"/>
</dbReference>
<evidence type="ECO:0000259" key="6">
    <source>
        <dbReference type="PROSITE" id="PS50109"/>
    </source>
</evidence>
<dbReference type="SMART" id="SM00387">
    <property type="entry name" value="HATPase_c"/>
    <property type="match status" value="1"/>
</dbReference>
<comment type="catalytic activity">
    <reaction evidence="1">
        <text>ATP + protein L-histidine = ADP + protein N-phospho-L-histidine.</text>
        <dbReference type="EC" id="2.7.13.3"/>
    </reaction>
</comment>
<dbReference type="Pfam" id="PF00512">
    <property type="entry name" value="HisKA"/>
    <property type="match status" value="1"/>
</dbReference>
<dbReference type="Gene3D" id="3.30.450.20">
    <property type="entry name" value="PAS domain"/>
    <property type="match status" value="1"/>
</dbReference>
<sequence length="334" mass="37562">MKGEDILFSIPFPVAITDGEGRITNVNQKFEILVNRSFKYLEGKKLSSFFRRAPDIDRKISEAFSNLVEVLGFKDGQYFLNFAPFFISSEVKGVIVVVQPAPESPFEKDIVAFLKGLSHEIRNPLSGIKGAAKCLKELKLYDEELVSVLIEETERIERLLNNVVKSFDFSVLNLKEVNIHKIIQLVVKLFEAELRESGVNVVYDFDPSLPEILLDPDRITQALINVFKNALEAVTESSRKEVRIETGYAIHPSGFIFIRVKDSGVGMSEEELANLFLPFYTTKEKGSGLGAFITNEIVRRHGGEIRVKSEKGKGTEVTILLPMKRSDGKDTNSR</sequence>
<dbReference type="CDD" id="cd00082">
    <property type="entry name" value="HisKA"/>
    <property type="match status" value="1"/>
</dbReference>
<dbReference type="InterPro" id="IPR036097">
    <property type="entry name" value="HisK_dim/P_sf"/>
</dbReference>
<dbReference type="SUPFAM" id="SSF47384">
    <property type="entry name" value="Homodimeric domain of signal transducing histidine kinase"/>
    <property type="match status" value="1"/>
</dbReference>
<dbReference type="GO" id="GO:0000155">
    <property type="term" value="F:phosphorelay sensor kinase activity"/>
    <property type="evidence" value="ECO:0007669"/>
    <property type="project" value="InterPro"/>
</dbReference>
<protein>
    <recommendedName>
        <fullName evidence="2">histidine kinase</fullName>
        <ecNumber evidence="2">2.7.13.3</ecNumber>
    </recommendedName>
</protein>
<dbReference type="SUPFAM" id="SSF55785">
    <property type="entry name" value="PYP-like sensor domain (PAS domain)"/>
    <property type="match status" value="1"/>
</dbReference>
<dbReference type="InterPro" id="IPR004358">
    <property type="entry name" value="Sig_transdc_His_kin-like_C"/>
</dbReference>
<dbReference type="SMART" id="SM00388">
    <property type="entry name" value="HisKA"/>
    <property type="match status" value="1"/>
</dbReference>
<reference evidence="7 9" key="1">
    <citation type="submission" date="2019-03" db="EMBL/GenBank/DDBJ databases">
        <title>Genomic Encyclopedia of Archaeal and Bacterial Type Strains, Phase II (KMG-II): from individual species to whole genera.</title>
        <authorList>
            <person name="Goeker M."/>
        </authorList>
    </citation>
    <scope>NUCLEOTIDE SEQUENCE [LARGE SCALE GENOMIC DNA]</scope>
    <source>
        <strain evidence="7 9">DSM 24425</strain>
    </source>
</reference>
<evidence type="ECO:0000313" key="7">
    <source>
        <dbReference type="EMBL" id="TCK05323.1"/>
    </source>
</evidence>
<dbReference type="Gene3D" id="1.10.287.130">
    <property type="match status" value="1"/>
</dbReference>
<dbReference type="GO" id="GO:0009927">
    <property type="term" value="F:histidine phosphotransfer kinase activity"/>
    <property type="evidence" value="ECO:0007669"/>
    <property type="project" value="TreeGrafter"/>
</dbReference>
<dbReference type="PANTHER" id="PTHR43047">
    <property type="entry name" value="TWO-COMPONENT HISTIDINE PROTEIN KINASE"/>
    <property type="match status" value="1"/>
</dbReference>
<dbReference type="InterPro" id="IPR035965">
    <property type="entry name" value="PAS-like_dom_sf"/>
</dbReference>
<comment type="caution">
    <text evidence="7">The sequence shown here is derived from an EMBL/GenBank/DDBJ whole genome shotgun (WGS) entry which is preliminary data.</text>
</comment>
<keyword evidence="4" id="KW-0808">Transferase</keyword>